<keyword evidence="3" id="KW-1185">Reference proteome</keyword>
<dbReference type="AlphaFoldDB" id="A0A9P3BKB6"/>
<protein>
    <submittedName>
        <fullName evidence="2">Uncharacterized protein</fullName>
    </submittedName>
</protein>
<evidence type="ECO:0000313" key="3">
    <source>
        <dbReference type="Proteomes" id="UP001043456"/>
    </source>
</evidence>
<feature type="compositionally biased region" description="Basic and acidic residues" evidence="1">
    <location>
        <begin position="91"/>
        <end position="102"/>
    </location>
</feature>
<feature type="compositionally biased region" description="Low complexity" evidence="1">
    <location>
        <begin position="119"/>
        <end position="131"/>
    </location>
</feature>
<dbReference type="OrthoDB" id="4478402at2759"/>
<accession>A0A9P3BKB6</accession>
<gene>
    <name evidence="2" type="ORF">Asppvi_002054</name>
</gene>
<sequence length="233" mass="26655">MDLPPDSTSSKAPTAYVKIKWKNIAKEHQHLCDKNGNNWNRRTDLKTRTGEEMAHLKLKEAWIRQEIRYNNWIRGAEVGTVERSPTPFPLDEYRRRREESRGPLKVRPGTTIKREETPRASTEATEAASTPKPVTVADRVGTTSRSETEARVTSRAADRQTNMEQDSSGQENNSESQSTFSQKQYKEAMIKDMGLDIMRKEDMQAYVKAMALIQAEYATYRAYMLKHGAVEVV</sequence>
<dbReference type="RefSeq" id="XP_043163522.1">
    <property type="nucleotide sequence ID" value="XM_043307587.1"/>
</dbReference>
<dbReference type="EMBL" id="BHVY01000017">
    <property type="protein sequence ID" value="GIJ92776.1"/>
    <property type="molecule type" value="Genomic_DNA"/>
</dbReference>
<comment type="caution">
    <text evidence="2">The sequence shown here is derived from an EMBL/GenBank/DDBJ whole genome shotgun (WGS) entry which is preliminary data.</text>
</comment>
<dbReference type="GeneID" id="67000666"/>
<name>A0A9P3BKB6_9EURO</name>
<feature type="region of interest" description="Disordered" evidence="1">
    <location>
        <begin position="82"/>
        <end position="183"/>
    </location>
</feature>
<dbReference type="Proteomes" id="UP001043456">
    <property type="component" value="Unassembled WGS sequence"/>
</dbReference>
<feature type="compositionally biased region" description="Low complexity" evidence="1">
    <location>
        <begin position="164"/>
        <end position="178"/>
    </location>
</feature>
<evidence type="ECO:0000256" key="1">
    <source>
        <dbReference type="SAM" id="MobiDB-lite"/>
    </source>
</evidence>
<organism evidence="2 3">
    <name type="scientific">Aspergillus pseudoviridinutans</name>
    <dbReference type="NCBI Taxonomy" id="1517512"/>
    <lineage>
        <taxon>Eukaryota</taxon>
        <taxon>Fungi</taxon>
        <taxon>Dikarya</taxon>
        <taxon>Ascomycota</taxon>
        <taxon>Pezizomycotina</taxon>
        <taxon>Eurotiomycetes</taxon>
        <taxon>Eurotiomycetidae</taxon>
        <taxon>Eurotiales</taxon>
        <taxon>Aspergillaceae</taxon>
        <taxon>Aspergillus</taxon>
        <taxon>Aspergillus subgen. Fumigati</taxon>
    </lineage>
</organism>
<reference evidence="2 3" key="1">
    <citation type="submission" date="2018-10" db="EMBL/GenBank/DDBJ databases">
        <title>Pan-genome distribution and transcriptional activeness of fungal secondary metabolism genes in Aspergillus section Fumigati.</title>
        <authorList>
            <person name="Takahashi H."/>
            <person name="Umemura M."/>
            <person name="Ninomiya A."/>
            <person name="Kusuya Y."/>
            <person name="Urayama S."/>
            <person name="Shimizu M."/>
            <person name="Watanabe A."/>
            <person name="Kamei K."/>
            <person name="Yaguchi T."/>
            <person name="Hagiwara D."/>
        </authorList>
    </citation>
    <scope>NUCLEOTIDE SEQUENCE [LARGE SCALE GENOMIC DNA]</scope>
    <source>
        <strain evidence="2 3">IFM 55266</strain>
    </source>
</reference>
<feature type="compositionally biased region" description="Basic and acidic residues" evidence="1">
    <location>
        <begin position="146"/>
        <end position="158"/>
    </location>
</feature>
<evidence type="ECO:0000313" key="2">
    <source>
        <dbReference type="EMBL" id="GIJ92776.1"/>
    </source>
</evidence>
<proteinExistence type="predicted"/>